<name>A0AAP3XSG8_9PROT</name>
<dbReference type="GO" id="GO:0003700">
    <property type="term" value="F:DNA-binding transcription factor activity"/>
    <property type="evidence" value="ECO:0007669"/>
    <property type="project" value="InterPro"/>
</dbReference>
<protein>
    <submittedName>
        <fullName evidence="5">MarR family transcriptional regulator</fullName>
    </submittedName>
</protein>
<dbReference type="Pfam" id="PF12802">
    <property type="entry name" value="MarR_2"/>
    <property type="match status" value="1"/>
</dbReference>
<dbReference type="PANTHER" id="PTHR38465">
    <property type="entry name" value="HTH-TYPE TRANSCRIPTIONAL REGULATOR MJ1563-RELATED"/>
    <property type="match status" value="1"/>
</dbReference>
<dbReference type="InterPro" id="IPR036390">
    <property type="entry name" value="WH_DNA-bd_sf"/>
</dbReference>
<dbReference type="PANTHER" id="PTHR38465:SF2">
    <property type="entry name" value="HTH-TYPE TRANSCRIPTIONAL REGULATOR MMPR5"/>
    <property type="match status" value="1"/>
</dbReference>
<feature type="domain" description="HTH marR-type" evidence="4">
    <location>
        <begin position="24"/>
        <end position="81"/>
    </location>
</feature>
<dbReference type="InterPro" id="IPR000835">
    <property type="entry name" value="HTH_MarR-typ"/>
</dbReference>
<dbReference type="EMBL" id="JARGEQ010000104">
    <property type="protein sequence ID" value="MDF1587038.1"/>
    <property type="molecule type" value="Genomic_DNA"/>
</dbReference>
<dbReference type="GO" id="GO:0003677">
    <property type="term" value="F:DNA binding"/>
    <property type="evidence" value="ECO:0007669"/>
    <property type="project" value="UniProtKB-KW"/>
</dbReference>
<keyword evidence="6" id="KW-1185">Reference proteome</keyword>
<dbReference type="InterPro" id="IPR036388">
    <property type="entry name" value="WH-like_DNA-bd_sf"/>
</dbReference>
<dbReference type="AlphaFoldDB" id="A0AAP3XSG8"/>
<dbReference type="InterPro" id="IPR052362">
    <property type="entry name" value="HTH-GbsR_regulator"/>
</dbReference>
<proteinExistence type="predicted"/>
<sequence>MSGRNHDGTDQFIEQLGMVFQAEGLPRIAGRVMGLLVIEGGPMAFAAIAERLRISRGSVSTNTRLLEQMGVLERVAVPGERQDFFRLAAAPYVRLLSGLTQRMAKARDVVQRAGRSLPPDRHGAHQRLAELDEFYAEFGSSLARLIEQFSRRR</sequence>
<keyword evidence="1" id="KW-0805">Transcription regulation</keyword>
<evidence type="ECO:0000313" key="5">
    <source>
        <dbReference type="EMBL" id="MDF1587038.1"/>
    </source>
</evidence>
<dbReference type="Proteomes" id="UP001301140">
    <property type="component" value="Unassembled WGS sequence"/>
</dbReference>
<accession>A0AAP3XSG8</accession>
<dbReference type="RefSeq" id="WP_327789461.1">
    <property type="nucleotide sequence ID" value="NZ_JARGEQ010000104.1"/>
</dbReference>
<evidence type="ECO:0000256" key="2">
    <source>
        <dbReference type="ARBA" id="ARBA00023125"/>
    </source>
</evidence>
<keyword evidence="2" id="KW-0238">DNA-binding</keyword>
<evidence type="ECO:0000313" key="6">
    <source>
        <dbReference type="Proteomes" id="UP001301140"/>
    </source>
</evidence>
<comment type="caution">
    <text evidence="5">The sequence shown here is derived from an EMBL/GenBank/DDBJ whole genome shotgun (WGS) entry which is preliminary data.</text>
</comment>
<dbReference type="SUPFAM" id="SSF46785">
    <property type="entry name" value="Winged helix' DNA-binding domain"/>
    <property type="match status" value="1"/>
</dbReference>
<keyword evidence="3" id="KW-0804">Transcription</keyword>
<evidence type="ECO:0000259" key="4">
    <source>
        <dbReference type="Pfam" id="PF12802"/>
    </source>
</evidence>
<reference evidence="5 6" key="1">
    <citation type="submission" date="2023-03" db="EMBL/GenBank/DDBJ databases">
        <title>YIM 152171 draft genome.</title>
        <authorList>
            <person name="Yang Z."/>
        </authorList>
    </citation>
    <scope>NUCLEOTIDE SEQUENCE [LARGE SCALE GENOMIC DNA]</scope>
    <source>
        <strain evidence="5 6">YIM 152171</strain>
    </source>
</reference>
<gene>
    <name evidence="5" type="ORF">PZ740_11675</name>
</gene>
<evidence type="ECO:0000256" key="1">
    <source>
        <dbReference type="ARBA" id="ARBA00023015"/>
    </source>
</evidence>
<dbReference type="Gene3D" id="1.10.10.10">
    <property type="entry name" value="Winged helix-like DNA-binding domain superfamily/Winged helix DNA-binding domain"/>
    <property type="match status" value="1"/>
</dbReference>
<evidence type="ECO:0000256" key="3">
    <source>
        <dbReference type="ARBA" id="ARBA00023163"/>
    </source>
</evidence>
<organism evidence="5 6">
    <name type="scientific">Marinimicrococcus flavescens</name>
    <dbReference type="NCBI Taxonomy" id="3031815"/>
    <lineage>
        <taxon>Bacteria</taxon>
        <taxon>Pseudomonadati</taxon>
        <taxon>Pseudomonadota</taxon>
        <taxon>Alphaproteobacteria</taxon>
        <taxon>Geminicoccales</taxon>
        <taxon>Geminicoccaceae</taxon>
        <taxon>Marinimicrococcus</taxon>
    </lineage>
</organism>